<dbReference type="Gene3D" id="3.30.300.30">
    <property type="match status" value="2"/>
</dbReference>
<dbReference type="Gene3D" id="3.30.559.10">
    <property type="entry name" value="Chloramphenicol acetyltransferase-like domain"/>
    <property type="match status" value="3"/>
</dbReference>
<dbReference type="Pfam" id="PF00501">
    <property type="entry name" value="AMP-binding"/>
    <property type="match status" value="2"/>
</dbReference>
<comment type="cofactor">
    <cofactor evidence="1">
        <name>pantetheine 4'-phosphate</name>
        <dbReference type="ChEBI" id="CHEBI:47942"/>
    </cofactor>
</comment>
<dbReference type="CDD" id="cd17652">
    <property type="entry name" value="A_NRPS_CmdD_like"/>
    <property type="match status" value="1"/>
</dbReference>
<dbReference type="GO" id="GO:0031177">
    <property type="term" value="F:phosphopantetheine binding"/>
    <property type="evidence" value="ECO:0007669"/>
    <property type="project" value="InterPro"/>
</dbReference>
<dbReference type="Gene3D" id="1.10.1200.10">
    <property type="entry name" value="ACP-like"/>
    <property type="match status" value="2"/>
</dbReference>
<dbReference type="GO" id="GO:0008610">
    <property type="term" value="P:lipid biosynthetic process"/>
    <property type="evidence" value="ECO:0007669"/>
    <property type="project" value="UniProtKB-ARBA"/>
</dbReference>
<dbReference type="FunFam" id="2.30.38.10:FF:000001">
    <property type="entry name" value="Non-ribosomal peptide synthetase PvdI"/>
    <property type="match status" value="2"/>
</dbReference>
<dbReference type="PROSITE" id="PS00012">
    <property type="entry name" value="PHOSPHOPANTETHEINE"/>
    <property type="match status" value="1"/>
</dbReference>
<comment type="similarity">
    <text evidence="2">Belongs to the ATP-dependent AMP-binding enzyme family.</text>
</comment>
<sequence>MLVTIHHIVFDGWSQEVFLRELSTLYTAFHAGLPSPLSPVTLHYADYAVWQRQQTTEFAQQLTYWKEQLAGAPALLDLPTDFPRPSQQTFVGTRYPFTISTDQVQKVRTLSHHEHVTTYMILLAVYQVLLARYSGQTDLVVGTPIAGRTRVELEEMLGFLVNTLALRVSLAANPSFAHLLQQVREVALQAYAHQDVPFEQVVQALQPERTLSHSPIFQVMFSLQNTPALTLSFPALTCEIQPLVSRVAQFDLTMDLVEIEGRIEGEIEYNTDLFREETIARLVTHYLHLLAQLVDDPTQAVFRVSLLTAQERQLQLVTWNQTAAPFPQDRCLHELFEEQVQKSPQAPAVLFEDTQLSYEELNARANQLAHVLQGYGVTPDTLVGLCVERSLEMVVGMLGILKAGGAYVPLDPDYPAERLRYMLTNTGVNVLLTQAHLQDRLPMHQARVLCLDADWSQIAQAPSTNLSTSGVHPAHLAYVIYTSGSTGLPKGVMVPHHGVMNVALAQTIQFGLQVGDRVLQAASISFDAATSEMLLAWGAGATLCLVSREVLLSGPGFQQYLQQTAISMVILTPSLLSTLTVEALPALHTIAVAGEACSSELVERWAAGRRFFNLYGPTEASIWSTVMRCEVGEGKPLIGRPIINTQVYILDQRMQPVPVGIPGELYIGGVGVTRGYLQRPDITADRFVPHPFSNEPGVRLYRTGDVVKYRATGEIEYIGRVDHQVKIRGQRVELGEIEAVLRLHPAIQECVVLLREDIPGEKHLVAYVIFIPTQERTQLDLRNYLSTKLASYMLPTFFVTLPTLPLTSNGKINRQELPPPEITARNAADILHTPFTPTEELLITIWQSTLKHEHINTTDNFFEIGGHSLLATHLVAQIRQTFHVEIPLRLVFNAPVLAELAHHLDEKMRLTFDSLPTIQARKEQEPPPPLSFGQERLWFLDHLDEKNIAYHMPLGIRLQGALDLVALEHSLTELVARHAILRTTLRMQDGQPVQFISPQQPVSLRIQDLTTIVDALREEHAHAFLTQEIEQPFNLAQGPLLRHLLLRLSPQEHILVFTWHHSISDGWSREVFLRELSTLYTAFHAGLPSPLSPVTLHYADYAVWQRQQTTEFAQQLTYWKEQLAGAPALLDLPTDFPRPSQQTFVGTRYPFTISTDQVQKVRTLSHREHVTTYMILLAVYQVLLARYSGQTDLVVGTPIAGRTRVELEEMLGFLVNTLALRVSLAANPSFAHLLQQVREVALQAYAHQDVPFEQVVQALQPERTLSHSPIFQVMFSLQNTPALTLSFPALTCEIQPLVSRVAQFDLTMDLVEIEGRIEGEIEYNTDLFREETIARLVTHYLHLLAQLVDDPTQAVFRVSLLTAQERQLQLVTWNQTAAPFPQDRCLHALFEEQVQKSPQAPAVLFEDTQLSYEELNARANQLAHVLQGYGVTPDTLVGLCVERSLEMVVGMLGILKAGGAYVPLDPDYPAERLRYMLTNTGVNVLLTQAHLQDRLPMHQARVLCLDADWSQIAQAPSTNLSTSGVHPAHLAYVIYTSGSTGLPKGVMVQHRELVNLLLSFAQILPLSIKDTFIALTTITFDIAGLEIFLPLISGARIALANQETARDSQALARIISRTQATVMQATPVTWKLLLANGWDGNPDLVALCGGETLPKNLADELKMRVKLLWNVYGPTETTIWSCSCHISPEVSHITIGYPIANTQIYILDQRMQPVPVGVTGELYIGGAGLARGYLYRPDITAEKFLPNPFSKSSGTRLYRTGDLARYCSDGAIEILGRNDQQVKLRGHRIELGEIEAALNEHSAIKDSVAVLREGISGEKQLVAYVTLNSEHIVSPSDLRSYLNSKLPPHMLPAAFVPLPALPLTSNGKLDRKALPIHAIEDITTAYEAAHTDIEALLVTVWETVLERTTIGIHDNFFALGGDSIKSISVIVQARQKGLTITSKQIFQHQTIAQLARAVQPLQQDVETSRIIRPTRLMPIQHWFFEQQFSDLPHHYQSSTLHLLGDVNLNALRQSIEVLLNHHDALRTRFIHNGNQWEASTQATISIEAFWEEEIIDESDAYRISEIVSNIAYSSHASFNLEQGHLLRAVVITTPSMKDGYLVLMIHQLVIDAVSWQILLADLVFAYEQLVSGEIPLLPSPTLQMQQLAEILVHKAREPETLRAISYWEDQAKRMVKSLPFVDPPMLAYNLDTTVVSKRLHLSLEETRALVEVVPSAYHAHINEILLAALSKAYTEWIGTSQILFDFEHQGRNLDGQNLARTIGWCTVLFPVLIDLALPPRTDIVAVVRSVKEQVRVATQHGQAYTLLKYLHPDKNIQARLNSIPQAPIRFSFIDSTGKQEASSKRGHFFSIEQSHHQSLCLQTGGAYLINIYCQINRSQFTIDLFYHSNLEERMHIDDFANSYITALRQIIAVYPTAHTQGLTATDFPDAGLDQKQLDRLVNRLKKPR</sequence>
<dbReference type="SUPFAM" id="SSF56801">
    <property type="entry name" value="Acetyl-CoA synthetase-like"/>
    <property type="match status" value="2"/>
</dbReference>
<dbReference type="GO" id="GO:0043041">
    <property type="term" value="P:amino acid activation for nonribosomal peptide biosynthetic process"/>
    <property type="evidence" value="ECO:0007669"/>
    <property type="project" value="TreeGrafter"/>
</dbReference>
<reference evidence="7" key="1">
    <citation type="submission" date="2018-12" db="EMBL/GenBank/DDBJ databases">
        <title>Tengunoibacter tsumagoiensis gen. nov., sp. nov., Dictyobacter kobayashii sp. nov., D. alpinus sp. nov., and D. joshuensis sp. nov. and description of Dictyobacteraceae fam. nov. within the order Ktedonobacterales isolated from Tengu-no-mugimeshi.</title>
        <authorList>
            <person name="Wang C.M."/>
            <person name="Zheng Y."/>
            <person name="Sakai Y."/>
            <person name="Toyoda A."/>
            <person name="Minakuchi Y."/>
            <person name="Abe K."/>
            <person name="Yokota A."/>
            <person name="Yabe S."/>
        </authorList>
    </citation>
    <scope>NUCLEOTIDE SEQUENCE [LARGE SCALE GENOMIC DNA]</scope>
    <source>
        <strain evidence="7">S-27</strain>
    </source>
</reference>
<organism evidence="6 7">
    <name type="scientific">Dictyobacter aurantiacus</name>
    <dbReference type="NCBI Taxonomy" id="1936993"/>
    <lineage>
        <taxon>Bacteria</taxon>
        <taxon>Bacillati</taxon>
        <taxon>Chloroflexota</taxon>
        <taxon>Ktedonobacteria</taxon>
        <taxon>Ktedonobacterales</taxon>
        <taxon>Dictyobacteraceae</taxon>
        <taxon>Dictyobacter</taxon>
    </lineage>
</organism>
<accession>A0A401ZQM1</accession>
<dbReference type="CDD" id="cd19531">
    <property type="entry name" value="LCL_NRPS-like"/>
    <property type="match status" value="2"/>
</dbReference>
<feature type="domain" description="Carrier" evidence="5">
    <location>
        <begin position="833"/>
        <end position="908"/>
    </location>
</feature>
<dbReference type="SUPFAM" id="SSF52777">
    <property type="entry name" value="CoA-dependent acyltransferases"/>
    <property type="match status" value="6"/>
</dbReference>
<dbReference type="GO" id="GO:0047527">
    <property type="term" value="F:2,3-dihydroxybenzoate-serine ligase activity"/>
    <property type="evidence" value="ECO:0007669"/>
    <property type="project" value="TreeGrafter"/>
</dbReference>
<gene>
    <name evidence="6" type="ORF">KDAU_64390</name>
</gene>
<dbReference type="Pfam" id="PF13193">
    <property type="entry name" value="AMP-binding_C"/>
    <property type="match status" value="2"/>
</dbReference>
<dbReference type="InterPro" id="IPR009081">
    <property type="entry name" value="PP-bd_ACP"/>
</dbReference>
<name>A0A401ZQM1_9CHLR</name>
<dbReference type="InterPro" id="IPR000873">
    <property type="entry name" value="AMP-dep_synth/lig_dom"/>
</dbReference>
<dbReference type="Proteomes" id="UP000287224">
    <property type="component" value="Unassembled WGS sequence"/>
</dbReference>
<dbReference type="InterPro" id="IPR025110">
    <property type="entry name" value="AMP-bd_C"/>
</dbReference>
<dbReference type="InterPro" id="IPR020806">
    <property type="entry name" value="PKS_PP-bd"/>
</dbReference>
<dbReference type="SUPFAM" id="SSF47336">
    <property type="entry name" value="ACP-like"/>
    <property type="match status" value="2"/>
</dbReference>
<dbReference type="Gene3D" id="2.30.38.10">
    <property type="entry name" value="Luciferase, Domain 3"/>
    <property type="match status" value="2"/>
</dbReference>
<evidence type="ECO:0000313" key="7">
    <source>
        <dbReference type="Proteomes" id="UP000287224"/>
    </source>
</evidence>
<dbReference type="NCBIfam" id="NF003417">
    <property type="entry name" value="PRK04813.1"/>
    <property type="match status" value="2"/>
</dbReference>
<evidence type="ECO:0000256" key="3">
    <source>
        <dbReference type="ARBA" id="ARBA00022450"/>
    </source>
</evidence>
<dbReference type="PROSITE" id="PS50075">
    <property type="entry name" value="CARRIER"/>
    <property type="match status" value="2"/>
</dbReference>
<dbReference type="InterPro" id="IPR023213">
    <property type="entry name" value="CAT-like_dom_sf"/>
</dbReference>
<dbReference type="InterPro" id="IPR020845">
    <property type="entry name" value="AMP-binding_CS"/>
</dbReference>
<dbReference type="Pfam" id="PF00668">
    <property type="entry name" value="Condensation"/>
    <property type="match status" value="3"/>
</dbReference>
<dbReference type="PANTHER" id="PTHR45527">
    <property type="entry name" value="NONRIBOSOMAL PEPTIDE SYNTHETASE"/>
    <property type="match status" value="1"/>
</dbReference>
<evidence type="ECO:0000256" key="4">
    <source>
        <dbReference type="ARBA" id="ARBA00022553"/>
    </source>
</evidence>
<dbReference type="InterPro" id="IPR001242">
    <property type="entry name" value="Condensation_dom"/>
</dbReference>
<dbReference type="InterPro" id="IPR006162">
    <property type="entry name" value="Ppantetheine_attach_site"/>
</dbReference>
<proteinExistence type="inferred from homology"/>
<evidence type="ECO:0000259" key="5">
    <source>
        <dbReference type="PROSITE" id="PS50075"/>
    </source>
</evidence>
<dbReference type="Gene3D" id="3.40.50.980">
    <property type="match status" value="4"/>
</dbReference>
<dbReference type="FunFam" id="3.40.50.12780:FF:000012">
    <property type="entry name" value="Non-ribosomal peptide synthetase"/>
    <property type="match status" value="2"/>
</dbReference>
<dbReference type="FunFam" id="3.40.50.980:FF:000001">
    <property type="entry name" value="Non-ribosomal peptide synthetase"/>
    <property type="match status" value="2"/>
</dbReference>
<dbReference type="CDD" id="cd12116">
    <property type="entry name" value="A_NRPS_Ta1_like"/>
    <property type="match status" value="1"/>
</dbReference>
<evidence type="ECO:0000313" key="6">
    <source>
        <dbReference type="EMBL" id="GCE09110.1"/>
    </source>
</evidence>
<dbReference type="GO" id="GO:0009239">
    <property type="term" value="P:enterobactin biosynthetic process"/>
    <property type="evidence" value="ECO:0007669"/>
    <property type="project" value="TreeGrafter"/>
</dbReference>
<dbReference type="Pfam" id="PF00550">
    <property type="entry name" value="PP-binding"/>
    <property type="match status" value="2"/>
</dbReference>
<feature type="domain" description="Carrier" evidence="5">
    <location>
        <begin position="1888"/>
        <end position="1962"/>
    </location>
</feature>
<dbReference type="GO" id="GO:0009366">
    <property type="term" value="C:enterobactin synthetase complex"/>
    <property type="evidence" value="ECO:0007669"/>
    <property type="project" value="TreeGrafter"/>
</dbReference>
<dbReference type="PROSITE" id="PS00455">
    <property type="entry name" value="AMP_BINDING"/>
    <property type="match status" value="2"/>
</dbReference>
<dbReference type="SMART" id="SM00823">
    <property type="entry name" value="PKS_PP"/>
    <property type="match status" value="2"/>
</dbReference>
<dbReference type="InterPro" id="IPR045851">
    <property type="entry name" value="AMP-bd_C_sf"/>
</dbReference>
<dbReference type="InterPro" id="IPR010071">
    <property type="entry name" value="AA_adenyl_dom"/>
</dbReference>
<protein>
    <recommendedName>
        <fullName evidence="5">Carrier domain-containing protein</fullName>
    </recommendedName>
</protein>
<dbReference type="Gene3D" id="3.30.559.30">
    <property type="entry name" value="Nonribosomal peptide synthetase, condensation domain"/>
    <property type="match status" value="3"/>
</dbReference>
<dbReference type="EMBL" id="BIFQ01000002">
    <property type="protein sequence ID" value="GCE09110.1"/>
    <property type="molecule type" value="Genomic_DNA"/>
</dbReference>
<evidence type="ECO:0000256" key="2">
    <source>
        <dbReference type="ARBA" id="ARBA00006432"/>
    </source>
</evidence>
<evidence type="ECO:0000256" key="1">
    <source>
        <dbReference type="ARBA" id="ARBA00001957"/>
    </source>
</evidence>
<dbReference type="NCBIfam" id="TIGR01733">
    <property type="entry name" value="AA-adenyl-dom"/>
    <property type="match status" value="2"/>
</dbReference>
<keyword evidence="7" id="KW-1185">Reference proteome</keyword>
<dbReference type="FunFam" id="1.10.1200.10:FF:000005">
    <property type="entry name" value="Nonribosomal peptide synthetase 1"/>
    <property type="match status" value="2"/>
</dbReference>
<dbReference type="FunFam" id="3.30.300.30:FF:000010">
    <property type="entry name" value="Enterobactin synthetase component F"/>
    <property type="match status" value="2"/>
</dbReference>
<keyword evidence="4" id="KW-0597">Phosphoprotein</keyword>
<keyword evidence="3" id="KW-0596">Phosphopantetheine</keyword>
<comment type="caution">
    <text evidence="6">The sequence shown here is derived from an EMBL/GenBank/DDBJ whole genome shotgun (WGS) entry which is preliminary data.</text>
</comment>
<dbReference type="PANTHER" id="PTHR45527:SF1">
    <property type="entry name" value="FATTY ACID SYNTHASE"/>
    <property type="match status" value="1"/>
</dbReference>
<dbReference type="InterPro" id="IPR036736">
    <property type="entry name" value="ACP-like_sf"/>
</dbReference>
<dbReference type="GO" id="GO:0005829">
    <property type="term" value="C:cytosol"/>
    <property type="evidence" value="ECO:0007669"/>
    <property type="project" value="TreeGrafter"/>
</dbReference>